<dbReference type="PANTHER" id="PTHR21310">
    <property type="entry name" value="AMINOGLYCOSIDE PHOSPHOTRANSFERASE-RELATED-RELATED"/>
    <property type="match status" value="1"/>
</dbReference>
<comment type="caution">
    <text evidence="2">The sequence shown here is derived from an EMBL/GenBank/DDBJ whole genome shotgun (WGS) entry which is preliminary data.</text>
</comment>
<organism evidence="2 3">
    <name type="scientific">Actinomadura rugatobispora</name>
    <dbReference type="NCBI Taxonomy" id="1994"/>
    <lineage>
        <taxon>Bacteria</taxon>
        <taxon>Bacillati</taxon>
        <taxon>Actinomycetota</taxon>
        <taxon>Actinomycetes</taxon>
        <taxon>Streptosporangiales</taxon>
        <taxon>Thermomonosporaceae</taxon>
        <taxon>Actinomadura</taxon>
    </lineage>
</organism>
<dbReference type="SUPFAM" id="SSF56112">
    <property type="entry name" value="Protein kinase-like (PK-like)"/>
    <property type="match status" value="1"/>
</dbReference>
<dbReference type="CDD" id="cd05154">
    <property type="entry name" value="ACAD10_11_N-like"/>
    <property type="match status" value="1"/>
</dbReference>
<proteinExistence type="predicted"/>
<dbReference type="Gene3D" id="3.90.1200.10">
    <property type="match status" value="1"/>
</dbReference>
<dbReference type="PANTHER" id="PTHR21310:SF40">
    <property type="entry name" value="AMINOGLYCOSIDE PHOSPHOTRANSFERASE DOMAIN-CONTAINING PROTEIN-RELATED"/>
    <property type="match status" value="1"/>
</dbReference>
<accession>A0ABW0ZTQ7</accession>
<dbReference type="EMBL" id="JBHSON010000001">
    <property type="protein sequence ID" value="MFC5744185.1"/>
    <property type="molecule type" value="Genomic_DNA"/>
</dbReference>
<keyword evidence="3" id="KW-1185">Reference proteome</keyword>
<protein>
    <submittedName>
        <fullName evidence="2">Phosphotransferase family protein</fullName>
    </submittedName>
</protein>
<dbReference type="Gene3D" id="3.30.200.20">
    <property type="entry name" value="Phosphorylase Kinase, domain 1"/>
    <property type="match status" value="1"/>
</dbReference>
<evidence type="ECO:0000313" key="2">
    <source>
        <dbReference type="EMBL" id="MFC5744185.1"/>
    </source>
</evidence>
<reference evidence="3" key="1">
    <citation type="journal article" date="2019" name="Int. J. Syst. Evol. Microbiol.">
        <title>The Global Catalogue of Microorganisms (GCM) 10K type strain sequencing project: providing services to taxonomists for standard genome sequencing and annotation.</title>
        <authorList>
            <consortium name="The Broad Institute Genomics Platform"/>
            <consortium name="The Broad Institute Genome Sequencing Center for Infectious Disease"/>
            <person name="Wu L."/>
            <person name="Ma J."/>
        </authorList>
    </citation>
    <scope>NUCLEOTIDE SEQUENCE [LARGE SCALE GENOMIC DNA]</scope>
    <source>
        <strain evidence="3">KCTC 42087</strain>
    </source>
</reference>
<dbReference type="InterPro" id="IPR011009">
    <property type="entry name" value="Kinase-like_dom_sf"/>
</dbReference>
<evidence type="ECO:0000313" key="3">
    <source>
        <dbReference type="Proteomes" id="UP001596074"/>
    </source>
</evidence>
<dbReference type="InterPro" id="IPR041726">
    <property type="entry name" value="ACAD10_11_N"/>
</dbReference>
<dbReference type="Proteomes" id="UP001596074">
    <property type="component" value="Unassembled WGS sequence"/>
</dbReference>
<sequence>MPVPDQRDPEITLRSLAGWLDGRLPGARIPHLETPSTSGFSNETLLFDAAWTDPDDGRGRREPYVARVAPARYQIFPEPRFEEQYRLMRILDAHTDIPVPPIRWYEPSADTLGAPFFVMGRVEGRVPTDMPPYHMDGWVTEVSPEERAAMWWSTLDILARVHRLDPVALDLGFLDQPQWGAPGLGQRLAYYEHYLPWAYDGPQEIAHTALAWLKANRPEELDPPALLWGDARIGNVIFQDGVPAAVLDWENAVLGAPEEDLAWFMFLDRHHSEGIGVPRLEGFPPYAETVARYEDLLGRPVRHLEYYEILSGFKFAVIMARIGQAMIDFGWIEPGSDFPYDNNCTRLLARILGGDQ</sequence>
<dbReference type="RefSeq" id="WP_378279106.1">
    <property type="nucleotide sequence ID" value="NZ_JBHSON010000001.1"/>
</dbReference>
<feature type="domain" description="Aminoglycoside phosphotransferase" evidence="1">
    <location>
        <begin position="39"/>
        <end position="269"/>
    </location>
</feature>
<evidence type="ECO:0000259" key="1">
    <source>
        <dbReference type="Pfam" id="PF01636"/>
    </source>
</evidence>
<dbReference type="Pfam" id="PF01636">
    <property type="entry name" value="APH"/>
    <property type="match status" value="1"/>
</dbReference>
<gene>
    <name evidence="2" type="ORF">ACFPZN_01010</name>
</gene>
<name>A0ABW0ZTQ7_9ACTN</name>
<dbReference type="InterPro" id="IPR002575">
    <property type="entry name" value="Aminoglycoside_PTrfase"/>
</dbReference>
<dbReference type="InterPro" id="IPR051678">
    <property type="entry name" value="AGP_Transferase"/>
</dbReference>